<dbReference type="SUPFAM" id="SSF52096">
    <property type="entry name" value="ClpP/crotonase"/>
    <property type="match status" value="1"/>
</dbReference>
<feature type="chain" id="PRO_5009792508" description="ATP-dependent Clp protease proteolytic subunit" evidence="1">
    <location>
        <begin position="20"/>
        <end position="207"/>
    </location>
</feature>
<keyword evidence="4" id="KW-1185">Reference proteome</keyword>
<evidence type="ECO:0000256" key="1">
    <source>
        <dbReference type="SAM" id="SignalP"/>
    </source>
</evidence>
<organism evidence="3 5">
    <name type="scientific">Thalassovita autumnalis</name>
    <dbReference type="NCBI Taxonomy" id="2072972"/>
    <lineage>
        <taxon>Bacteria</taxon>
        <taxon>Pseudomonadati</taxon>
        <taxon>Pseudomonadota</taxon>
        <taxon>Alphaproteobacteria</taxon>
        <taxon>Rhodobacterales</taxon>
        <taxon>Roseobacteraceae</taxon>
        <taxon>Thalassovita</taxon>
    </lineage>
</organism>
<evidence type="ECO:0000313" key="2">
    <source>
        <dbReference type="EMBL" id="CUH63389.1"/>
    </source>
</evidence>
<dbReference type="EMBL" id="CYSC01000027">
    <property type="protein sequence ID" value="CUH71949.1"/>
    <property type="molecule type" value="Genomic_DNA"/>
</dbReference>
<evidence type="ECO:0000313" key="4">
    <source>
        <dbReference type="Proteomes" id="UP000051086"/>
    </source>
</evidence>
<dbReference type="AlphaFoldDB" id="A0A0P1FSQ8"/>
<dbReference type="Proteomes" id="UP000051887">
    <property type="component" value="Unassembled WGS sequence"/>
</dbReference>
<evidence type="ECO:0000313" key="3">
    <source>
        <dbReference type="EMBL" id="CUH71949.1"/>
    </source>
</evidence>
<accession>A0A0P1FSQ8</accession>
<reference evidence="3 5" key="1">
    <citation type="submission" date="2015-09" db="EMBL/GenBank/DDBJ databases">
        <authorList>
            <consortium name="Swine Surveillance"/>
        </authorList>
    </citation>
    <scope>NUCLEOTIDE SEQUENCE [LARGE SCALE GENOMIC DNA]</scope>
    <source>
        <strain evidence="3 5">5120</strain>
    </source>
</reference>
<dbReference type="RefSeq" id="WP_058243199.1">
    <property type="nucleotide sequence ID" value="NZ_CYSB01000005.1"/>
</dbReference>
<name>A0A0P1FSQ8_9RHOB</name>
<dbReference type="Gene3D" id="3.90.226.10">
    <property type="entry name" value="2-enoyl-CoA Hydratase, Chain A, domain 1"/>
    <property type="match status" value="1"/>
</dbReference>
<dbReference type="InterPro" id="IPR029045">
    <property type="entry name" value="ClpP/crotonase-like_dom_sf"/>
</dbReference>
<protein>
    <recommendedName>
        <fullName evidence="6">ATP-dependent Clp protease proteolytic subunit</fullName>
    </recommendedName>
</protein>
<evidence type="ECO:0008006" key="6">
    <source>
        <dbReference type="Google" id="ProtNLM"/>
    </source>
</evidence>
<reference evidence="2 4" key="2">
    <citation type="submission" date="2015-09" db="EMBL/GenBank/DDBJ databases">
        <authorList>
            <person name="Rodrigo-Torres L."/>
            <person name="Arahal D.R."/>
        </authorList>
    </citation>
    <scope>NUCLEOTIDE SEQUENCE [LARGE SCALE GENOMIC DNA]</scope>
    <source>
        <strain evidence="2 4">CECT 5118</strain>
    </source>
</reference>
<sequence>MRGIGIAVFSLLLAGPVLADKLTVEGDQLIYDTDKGGLASGREIVATDLPVMRRMLKENEGITTLRLNSPGGIVWVGEEMARIVEDYELDTVADGECSSTCVLLFLAGQSRQMTRGSKIGFHQTNWSPASIEGYYNDRREDSGWKTPFDFASWMYQDTQTEVYTNLTTLLKRGVDPAFAIETIGSSDAVWFPSRKELVAAGVLRDAP</sequence>
<evidence type="ECO:0000313" key="5">
    <source>
        <dbReference type="Proteomes" id="UP000051887"/>
    </source>
</evidence>
<keyword evidence="1" id="KW-0732">Signal</keyword>
<feature type="signal peptide" evidence="1">
    <location>
        <begin position="1"/>
        <end position="19"/>
    </location>
</feature>
<gene>
    <name evidence="2" type="ORF">TL5118_00448</name>
    <name evidence="3" type="ORF">TL5120_01744</name>
</gene>
<dbReference type="EMBL" id="CYSB01000005">
    <property type="protein sequence ID" value="CUH63389.1"/>
    <property type="molecule type" value="Genomic_DNA"/>
</dbReference>
<dbReference type="Proteomes" id="UP000051086">
    <property type="component" value="Unassembled WGS sequence"/>
</dbReference>
<proteinExistence type="predicted"/>